<dbReference type="OrthoDB" id="5807119at2759"/>
<proteinExistence type="predicted"/>
<sequence length="250" mass="27842">MTDAVQYAQPTSQSPIAFDPVDPNQGTGRSPLPVTSPVMPLSPVHSLPEQACQNEAFIWRTKAAQLEIVVKDQLAKANRVEEALRAELFAARSGLAESNCTGSSVVHGRNPKENAIYFKQTQTSDVPRKSTATGEDIRTGTPTRVSPVPLECTLPSCVERKKDLIQENNRLLEQIEEVNMRIHELEDDVTALRHDVDSLEDHRDRLKLQLDVTTQERDSKIAEVAACNIVIARHQVICRGISQIFFFTFS</sequence>
<gene>
    <name evidence="3" type="ORF">SVUK_LOCUS17231</name>
</gene>
<feature type="region of interest" description="Disordered" evidence="2">
    <location>
        <begin position="1"/>
        <end position="37"/>
    </location>
</feature>
<evidence type="ECO:0000313" key="4">
    <source>
        <dbReference type="Proteomes" id="UP000270094"/>
    </source>
</evidence>
<keyword evidence="1" id="KW-0175">Coiled coil</keyword>
<keyword evidence="4" id="KW-1185">Reference proteome</keyword>
<feature type="coiled-coil region" evidence="1">
    <location>
        <begin position="158"/>
        <end position="216"/>
    </location>
</feature>
<evidence type="ECO:0000256" key="1">
    <source>
        <dbReference type="SAM" id="Coils"/>
    </source>
</evidence>
<protein>
    <submittedName>
        <fullName evidence="3">Uncharacterized protein</fullName>
    </submittedName>
</protein>
<feature type="compositionally biased region" description="Polar residues" evidence="2">
    <location>
        <begin position="123"/>
        <end position="133"/>
    </location>
</feature>
<name>A0A3P7JN06_STRVU</name>
<feature type="region of interest" description="Disordered" evidence="2">
    <location>
        <begin position="123"/>
        <end position="144"/>
    </location>
</feature>
<dbReference type="AlphaFoldDB" id="A0A3P7JN06"/>
<evidence type="ECO:0000256" key="2">
    <source>
        <dbReference type="SAM" id="MobiDB-lite"/>
    </source>
</evidence>
<dbReference type="Proteomes" id="UP000270094">
    <property type="component" value="Unassembled WGS sequence"/>
</dbReference>
<organism evidence="3 4">
    <name type="scientific">Strongylus vulgaris</name>
    <name type="common">Blood worm</name>
    <dbReference type="NCBI Taxonomy" id="40348"/>
    <lineage>
        <taxon>Eukaryota</taxon>
        <taxon>Metazoa</taxon>
        <taxon>Ecdysozoa</taxon>
        <taxon>Nematoda</taxon>
        <taxon>Chromadorea</taxon>
        <taxon>Rhabditida</taxon>
        <taxon>Rhabditina</taxon>
        <taxon>Rhabditomorpha</taxon>
        <taxon>Strongyloidea</taxon>
        <taxon>Strongylidae</taxon>
        <taxon>Strongylus</taxon>
    </lineage>
</organism>
<reference evidence="3 4" key="1">
    <citation type="submission" date="2018-11" db="EMBL/GenBank/DDBJ databases">
        <authorList>
            <consortium name="Pathogen Informatics"/>
        </authorList>
    </citation>
    <scope>NUCLEOTIDE SEQUENCE [LARGE SCALE GENOMIC DNA]</scope>
</reference>
<evidence type="ECO:0000313" key="3">
    <source>
        <dbReference type="EMBL" id="VDM82233.1"/>
    </source>
</evidence>
<dbReference type="EMBL" id="UYYB01116605">
    <property type="protein sequence ID" value="VDM82233.1"/>
    <property type="molecule type" value="Genomic_DNA"/>
</dbReference>
<accession>A0A3P7JN06</accession>